<keyword evidence="4" id="KW-1185">Reference proteome</keyword>
<dbReference type="Proteomes" id="UP001238603">
    <property type="component" value="Unassembled WGS sequence"/>
</dbReference>
<keyword evidence="2" id="KW-1133">Transmembrane helix</keyword>
<dbReference type="InterPro" id="IPR045584">
    <property type="entry name" value="Pilin-like"/>
</dbReference>
<keyword evidence="2" id="KW-0472">Membrane</keyword>
<sequence length="125" mass="13533">MRRRGFTLIELLVVMSIVALLASIVAPRYFNSLQRGKEVALRQTLATVRDAIDQFAADKGRYPDTLDELVSARYLRQAPEDPITGQRDGWQLQAPPADGGVSGAVYDLHSGAPGAGSDGTAYADW</sequence>
<dbReference type="InterPro" id="IPR000983">
    <property type="entry name" value="Bac_GSPG_pilin"/>
</dbReference>
<dbReference type="PANTHER" id="PTHR30093:SF47">
    <property type="entry name" value="TYPE IV PILUS NON-CORE MINOR PILIN PILE"/>
    <property type="match status" value="1"/>
</dbReference>
<protein>
    <submittedName>
        <fullName evidence="3">Prepilin-type N-terminal cleavage/methylation domain-containing protein</fullName>
    </submittedName>
</protein>
<dbReference type="InterPro" id="IPR012902">
    <property type="entry name" value="N_methyl_site"/>
</dbReference>
<gene>
    <name evidence="3" type="ORF">QRD43_03620</name>
</gene>
<dbReference type="Gene3D" id="3.30.700.10">
    <property type="entry name" value="Glycoprotein, Type 4 Pilin"/>
    <property type="match status" value="1"/>
</dbReference>
<dbReference type="PRINTS" id="PR00813">
    <property type="entry name" value="BCTERIALGSPG"/>
</dbReference>
<dbReference type="EMBL" id="JASVDS010000001">
    <property type="protein sequence ID" value="MDL5030985.1"/>
    <property type="molecule type" value="Genomic_DNA"/>
</dbReference>
<reference evidence="3 4" key="1">
    <citation type="submission" date="2023-06" db="EMBL/GenBank/DDBJ databases">
        <title>Pelomonas sp. APW6 16S ribosomal RNA gene genome sequencing and assembly.</title>
        <authorList>
            <person name="Woo H."/>
        </authorList>
    </citation>
    <scope>NUCLEOTIDE SEQUENCE [LARGE SCALE GENOMIC DNA]</scope>
    <source>
        <strain evidence="3 4">APW6</strain>
    </source>
</reference>
<evidence type="ECO:0000256" key="2">
    <source>
        <dbReference type="SAM" id="Phobius"/>
    </source>
</evidence>
<dbReference type="RefSeq" id="WP_285981105.1">
    <property type="nucleotide sequence ID" value="NZ_JASVDS010000001.1"/>
</dbReference>
<evidence type="ECO:0000313" key="4">
    <source>
        <dbReference type="Proteomes" id="UP001238603"/>
    </source>
</evidence>
<dbReference type="NCBIfam" id="TIGR02532">
    <property type="entry name" value="IV_pilin_GFxxxE"/>
    <property type="match status" value="1"/>
</dbReference>
<name>A0ABT7LFK3_9BURK</name>
<keyword evidence="1" id="KW-0488">Methylation</keyword>
<dbReference type="PANTHER" id="PTHR30093">
    <property type="entry name" value="GENERAL SECRETION PATHWAY PROTEIN G"/>
    <property type="match status" value="1"/>
</dbReference>
<feature type="transmembrane region" description="Helical" evidence="2">
    <location>
        <begin position="6"/>
        <end position="26"/>
    </location>
</feature>
<evidence type="ECO:0000313" key="3">
    <source>
        <dbReference type="EMBL" id="MDL5030985.1"/>
    </source>
</evidence>
<dbReference type="PROSITE" id="PS00409">
    <property type="entry name" value="PROKAR_NTER_METHYL"/>
    <property type="match status" value="1"/>
</dbReference>
<dbReference type="Pfam" id="PF07963">
    <property type="entry name" value="N_methyl"/>
    <property type="match status" value="1"/>
</dbReference>
<keyword evidence="2" id="KW-0812">Transmembrane</keyword>
<accession>A0ABT7LFK3</accession>
<evidence type="ECO:0000256" key="1">
    <source>
        <dbReference type="ARBA" id="ARBA00022481"/>
    </source>
</evidence>
<organism evidence="3 4">
    <name type="scientific">Roseateles subflavus</name>
    <dbReference type="NCBI Taxonomy" id="3053353"/>
    <lineage>
        <taxon>Bacteria</taxon>
        <taxon>Pseudomonadati</taxon>
        <taxon>Pseudomonadota</taxon>
        <taxon>Betaproteobacteria</taxon>
        <taxon>Burkholderiales</taxon>
        <taxon>Sphaerotilaceae</taxon>
        <taxon>Roseateles</taxon>
    </lineage>
</organism>
<comment type="caution">
    <text evidence="3">The sequence shown here is derived from an EMBL/GenBank/DDBJ whole genome shotgun (WGS) entry which is preliminary data.</text>
</comment>
<dbReference type="SUPFAM" id="SSF54523">
    <property type="entry name" value="Pili subunits"/>
    <property type="match status" value="1"/>
</dbReference>
<proteinExistence type="predicted"/>